<accession>A0A6M3LQH1</accession>
<dbReference type="EMBL" id="MT143492">
    <property type="protein sequence ID" value="QJA97420.1"/>
    <property type="molecule type" value="Genomic_DNA"/>
</dbReference>
<proteinExistence type="predicted"/>
<evidence type="ECO:0000313" key="1">
    <source>
        <dbReference type="EMBL" id="QJA97420.1"/>
    </source>
</evidence>
<gene>
    <name evidence="1" type="ORF">MM415B06276_0007</name>
</gene>
<sequence>MKVKVELTYFKESGKYYSEGSYETPEISLYQIFEQVKLLIDTKKLPGLMEGHSDFYVLVDVPSHPNRRPRLFVPGLIFKQLSADLAQKESPKEIIERLKFKLESIWAHRCA</sequence>
<reference evidence="1" key="1">
    <citation type="submission" date="2020-03" db="EMBL/GenBank/DDBJ databases">
        <title>The deep terrestrial virosphere.</title>
        <authorList>
            <person name="Holmfeldt K."/>
            <person name="Nilsson E."/>
            <person name="Simone D."/>
            <person name="Lopez-Fernandez M."/>
            <person name="Wu X."/>
            <person name="de Brujin I."/>
            <person name="Lundin D."/>
            <person name="Andersson A."/>
            <person name="Bertilsson S."/>
            <person name="Dopson M."/>
        </authorList>
    </citation>
    <scope>NUCLEOTIDE SEQUENCE</scope>
    <source>
        <strain evidence="1">MM415B06276</strain>
    </source>
</reference>
<name>A0A6M3LQH1_9ZZZZ</name>
<dbReference type="AlphaFoldDB" id="A0A6M3LQH1"/>
<protein>
    <submittedName>
        <fullName evidence="1">Uncharacterized protein</fullName>
    </submittedName>
</protein>
<organism evidence="1">
    <name type="scientific">viral metagenome</name>
    <dbReference type="NCBI Taxonomy" id="1070528"/>
    <lineage>
        <taxon>unclassified sequences</taxon>
        <taxon>metagenomes</taxon>
        <taxon>organismal metagenomes</taxon>
    </lineage>
</organism>